<dbReference type="NCBIfam" id="TIGR02244">
    <property type="entry name" value="HAD-IG-Ncltidse"/>
    <property type="match status" value="1"/>
</dbReference>
<keyword evidence="4" id="KW-0460">Magnesium</keyword>
<evidence type="ECO:0000256" key="1">
    <source>
        <dbReference type="ARBA" id="ARBA00009589"/>
    </source>
</evidence>
<keyword evidence="2" id="KW-0479">Metal-binding</keyword>
<dbReference type="PANTHER" id="PTHR12103:SF12">
    <property type="entry name" value="FI20020P1"/>
    <property type="match status" value="1"/>
</dbReference>
<evidence type="ECO:0000313" key="5">
    <source>
        <dbReference type="EMBL" id="ORY98062.1"/>
    </source>
</evidence>
<comment type="similarity">
    <text evidence="1">Belongs to the 5'(3')-deoxyribonucleotidase family.</text>
</comment>
<dbReference type="Pfam" id="PF05761">
    <property type="entry name" value="5_nucleotid"/>
    <property type="match status" value="1"/>
</dbReference>
<dbReference type="PANTHER" id="PTHR12103">
    <property type="entry name" value="5'-NUCLEOTIDASE DOMAIN-CONTAINING"/>
    <property type="match status" value="1"/>
</dbReference>
<keyword evidence="6" id="KW-1185">Reference proteome</keyword>
<sequence>MFRYPKEIKDLQFDPTFAIRGLHFDFDKGWLMKVDSFGNIQLNTVHVGREPVKDIEEVKRHYNGNHISPFYLKENMFQLNDLFSIPQACLLSDVLQYFKDRHISFHPRYLSDDVNQAARILHVGTSIGAHGIGGQLHEAIMNDVPRYLEKNPRLVSFLERLKNNGKKTFLLTNSSFPFISTGMEHLTSSPEWRDLFDCVIVLARKPEFYRSHRPFRRVSEPTWDSVDAFEPGVVYQGGNLRDFSKMTGCQRVLYFGDHVFSDLIDPTVQEGWRTGAIIHELAAEIETRNTASYRHTLAWLLRIERMLNEAQSEHDERSAPGLDALVHEWRDERRRVRYELRNVFNRSFGSVFRTYQNPTFFANKIRKFADIYMSNVTNLERTPLDYVFYPDRSYLPHERLVETLIDTGRIKELLHQ</sequence>
<accession>A0A1X2HGP9</accession>
<comment type="caution">
    <text evidence="5">The sequence shown here is derived from an EMBL/GenBank/DDBJ whole genome shotgun (WGS) entry which is preliminary data.</text>
</comment>
<dbReference type="Proteomes" id="UP000242180">
    <property type="component" value="Unassembled WGS sequence"/>
</dbReference>
<dbReference type="InterPro" id="IPR023214">
    <property type="entry name" value="HAD_sf"/>
</dbReference>
<dbReference type="SUPFAM" id="SSF56784">
    <property type="entry name" value="HAD-like"/>
    <property type="match status" value="1"/>
</dbReference>
<dbReference type="GO" id="GO:0046872">
    <property type="term" value="F:metal ion binding"/>
    <property type="evidence" value="ECO:0007669"/>
    <property type="project" value="UniProtKB-KW"/>
</dbReference>
<reference evidence="5 6" key="1">
    <citation type="submission" date="2016-07" db="EMBL/GenBank/DDBJ databases">
        <title>Pervasive Adenine N6-methylation of Active Genes in Fungi.</title>
        <authorList>
            <consortium name="DOE Joint Genome Institute"/>
            <person name="Mondo S.J."/>
            <person name="Dannebaum R.O."/>
            <person name="Kuo R.C."/>
            <person name="Labutti K."/>
            <person name="Haridas S."/>
            <person name="Kuo A."/>
            <person name="Salamov A."/>
            <person name="Ahrendt S.R."/>
            <person name="Lipzen A."/>
            <person name="Sullivan W."/>
            <person name="Andreopoulos W.B."/>
            <person name="Clum A."/>
            <person name="Lindquist E."/>
            <person name="Daum C."/>
            <person name="Ramamoorthy G.K."/>
            <person name="Gryganskyi A."/>
            <person name="Culley D."/>
            <person name="Magnuson J.K."/>
            <person name="James T.Y."/>
            <person name="O'Malley M.A."/>
            <person name="Stajich J.E."/>
            <person name="Spatafora J.W."/>
            <person name="Visel A."/>
            <person name="Grigoriev I.V."/>
        </authorList>
    </citation>
    <scope>NUCLEOTIDE SEQUENCE [LARGE SCALE GENOMIC DNA]</scope>
    <source>
        <strain evidence="5 6">NRRL 2496</strain>
    </source>
</reference>
<dbReference type="EMBL" id="MCGN01000004">
    <property type="protein sequence ID" value="ORY98062.1"/>
    <property type="molecule type" value="Genomic_DNA"/>
</dbReference>
<protein>
    <submittedName>
        <fullName evidence="5">HAD-superfamily hydrolase</fullName>
    </submittedName>
</protein>
<keyword evidence="3 5" id="KW-0378">Hydrolase</keyword>
<dbReference type="InterPro" id="IPR036412">
    <property type="entry name" value="HAD-like_sf"/>
</dbReference>
<dbReference type="Gene3D" id="3.40.50.1000">
    <property type="entry name" value="HAD superfamily/HAD-like"/>
    <property type="match status" value="1"/>
</dbReference>
<proteinExistence type="inferred from homology"/>
<dbReference type="OMA" id="LWARGNR"/>
<evidence type="ECO:0000313" key="6">
    <source>
        <dbReference type="Proteomes" id="UP000242180"/>
    </source>
</evidence>
<dbReference type="InterPro" id="IPR008380">
    <property type="entry name" value="HAD-SF_hydro_IG_5-nucl"/>
</dbReference>
<dbReference type="OrthoDB" id="8062037at2759"/>
<dbReference type="AlphaFoldDB" id="A0A1X2HGP9"/>
<dbReference type="GO" id="GO:0008253">
    <property type="term" value="F:5'-nucleotidase activity"/>
    <property type="evidence" value="ECO:0007669"/>
    <property type="project" value="TreeGrafter"/>
</dbReference>
<organism evidence="5 6">
    <name type="scientific">Syncephalastrum racemosum</name>
    <name type="common">Filamentous fungus</name>
    <dbReference type="NCBI Taxonomy" id="13706"/>
    <lineage>
        <taxon>Eukaryota</taxon>
        <taxon>Fungi</taxon>
        <taxon>Fungi incertae sedis</taxon>
        <taxon>Mucoromycota</taxon>
        <taxon>Mucoromycotina</taxon>
        <taxon>Mucoromycetes</taxon>
        <taxon>Mucorales</taxon>
        <taxon>Syncephalastraceae</taxon>
        <taxon>Syncephalastrum</taxon>
    </lineage>
</organism>
<evidence type="ECO:0000256" key="4">
    <source>
        <dbReference type="ARBA" id="ARBA00022842"/>
    </source>
</evidence>
<gene>
    <name evidence="5" type="ORF">BCR43DRAFT_530890</name>
</gene>
<dbReference type="InParanoid" id="A0A1X2HGP9"/>
<evidence type="ECO:0000256" key="3">
    <source>
        <dbReference type="ARBA" id="ARBA00022801"/>
    </source>
</evidence>
<name>A0A1X2HGP9_SYNRA</name>
<evidence type="ECO:0000256" key="2">
    <source>
        <dbReference type="ARBA" id="ARBA00022723"/>
    </source>
</evidence>